<dbReference type="Proteomes" id="UP000248887">
    <property type="component" value="Unassembled WGS sequence"/>
</dbReference>
<dbReference type="Gene3D" id="1.10.3210.10">
    <property type="entry name" value="Hypothetical protein af1432"/>
    <property type="match status" value="1"/>
</dbReference>
<name>A0A2W5ST55_ANCNO</name>
<proteinExistence type="predicted"/>
<organism evidence="1 2">
    <name type="scientific">Ancylobacter novellus</name>
    <name type="common">Thiobacillus novellus</name>
    <dbReference type="NCBI Taxonomy" id="921"/>
    <lineage>
        <taxon>Bacteria</taxon>
        <taxon>Pseudomonadati</taxon>
        <taxon>Pseudomonadota</taxon>
        <taxon>Alphaproteobacteria</taxon>
        <taxon>Hyphomicrobiales</taxon>
        <taxon>Xanthobacteraceae</taxon>
        <taxon>Ancylobacter</taxon>
    </lineage>
</organism>
<evidence type="ECO:0000313" key="1">
    <source>
        <dbReference type="EMBL" id="PZQ82683.1"/>
    </source>
</evidence>
<evidence type="ECO:0008006" key="3">
    <source>
        <dbReference type="Google" id="ProtNLM"/>
    </source>
</evidence>
<sequence length="221" mass="24140">MSLAPRIWQQSRNGRALDMVAPSSGQVDFSEIADALSLINRYVGASDVAVSVANHTLICDRAAQMAGATPRERALVLLHDVKETRIGDKSTPTKQAEYAIAREMFGLPAEDIVRQVMAELERRHDAAIYAAAGIDPPSAAEHAFVKRCDITALVTERRDFLARPPMPWGPEIEAVPPLKTRQRLLPPARAAIELHELFLAFLPGARAQSARAVSQSERVCA</sequence>
<dbReference type="EMBL" id="QFQD01000030">
    <property type="protein sequence ID" value="PZQ82683.1"/>
    <property type="molecule type" value="Genomic_DNA"/>
</dbReference>
<reference evidence="1 2" key="1">
    <citation type="submission" date="2017-08" db="EMBL/GenBank/DDBJ databases">
        <title>Infants hospitalized years apart are colonized by the same room-sourced microbial strains.</title>
        <authorList>
            <person name="Brooks B."/>
            <person name="Olm M.R."/>
            <person name="Firek B.A."/>
            <person name="Baker R."/>
            <person name="Thomas B.C."/>
            <person name="Morowitz M.J."/>
            <person name="Banfield J.F."/>
        </authorList>
    </citation>
    <scope>NUCLEOTIDE SEQUENCE [LARGE SCALE GENOMIC DNA]</scope>
    <source>
        <strain evidence="1">S2_005_001_R2_27</strain>
    </source>
</reference>
<gene>
    <name evidence="1" type="ORF">DI549_10920</name>
</gene>
<dbReference type="SUPFAM" id="SSF109604">
    <property type="entry name" value="HD-domain/PDEase-like"/>
    <property type="match status" value="1"/>
</dbReference>
<accession>A0A2W5ST55</accession>
<comment type="caution">
    <text evidence="1">The sequence shown here is derived from an EMBL/GenBank/DDBJ whole genome shotgun (WGS) entry which is preliminary data.</text>
</comment>
<dbReference type="AlphaFoldDB" id="A0A2W5ST55"/>
<evidence type="ECO:0000313" key="2">
    <source>
        <dbReference type="Proteomes" id="UP000248887"/>
    </source>
</evidence>
<protein>
    <recommendedName>
        <fullName evidence="3">HD domain-containing protein</fullName>
    </recommendedName>
</protein>